<dbReference type="InterPro" id="IPR012337">
    <property type="entry name" value="RNaseH-like_sf"/>
</dbReference>
<keyword evidence="3" id="KW-1185">Reference proteome</keyword>
<dbReference type="OrthoDB" id="6343797at2759"/>
<dbReference type="PANTHER" id="PTHR46585">
    <property type="entry name" value="INTEGRASE CORE DOMAIN CONTAINING PROTEIN"/>
    <property type="match status" value="1"/>
</dbReference>
<evidence type="ECO:0000259" key="1">
    <source>
        <dbReference type="PROSITE" id="PS50994"/>
    </source>
</evidence>
<accession>A0A226EXC4</accession>
<dbReference type="AlphaFoldDB" id="A0A226EXC4"/>
<dbReference type="OMA" id="PRCKLEH"/>
<feature type="domain" description="Integrase catalytic" evidence="1">
    <location>
        <begin position="64"/>
        <end position="223"/>
    </location>
</feature>
<comment type="caution">
    <text evidence="2">The sequence shown here is derived from an EMBL/GenBank/DDBJ whole genome shotgun (WGS) entry which is preliminary data.</text>
</comment>
<dbReference type="SUPFAM" id="SSF53098">
    <property type="entry name" value="Ribonuclease H-like"/>
    <property type="match status" value="1"/>
</dbReference>
<reference evidence="2 3" key="1">
    <citation type="submission" date="2015-12" db="EMBL/GenBank/DDBJ databases">
        <title>The genome of Folsomia candida.</title>
        <authorList>
            <person name="Faddeeva A."/>
            <person name="Derks M.F."/>
            <person name="Anvar Y."/>
            <person name="Smit S."/>
            <person name="Van Straalen N."/>
            <person name="Roelofs D."/>
        </authorList>
    </citation>
    <scope>NUCLEOTIDE SEQUENCE [LARGE SCALE GENOMIC DNA]</scope>
    <source>
        <strain evidence="2 3">VU population</strain>
        <tissue evidence="2">Whole body</tissue>
    </source>
</reference>
<dbReference type="GO" id="GO:0003676">
    <property type="term" value="F:nucleic acid binding"/>
    <property type="evidence" value="ECO:0007669"/>
    <property type="project" value="InterPro"/>
</dbReference>
<dbReference type="GO" id="GO:0015074">
    <property type="term" value="P:DNA integration"/>
    <property type="evidence" value="ECO:0007669"/>
    <property type="project" value="InterPro"/>
</dbReference>
<protein>
    <submittedName>
        <fullName evidence="2">Pro-Pol polyprotein</fullName>
    </submittedName>
</protein>
<name>A0A226EXC4_FOLCA</name>
<evidence type="ECO:0000313" key="3">
    <source>
        <dbReference type="Proteomes" id="UP000198287"/>
    </source>
</evidence>
<dbReference type="InterPro" id="IPR036397">
    <property type="entry name" value="RNaseH_sf"/>
</dbReference>
<gene>
    <name evidence="2" type="ORF">Fcan01_00238</name>
</gene>
<dbReference type="Gene3D" id="3.30.420.10">
    <property type="entry name" value="Ribonuclease H-like superfamily/Ribonuclease H"/>
    <property type="match status" value="1"/>
</dbReference>
<dbReference type="Proteomes" id="UP000198287">
    <property type="component" value="Unassembled WGS sequence"/>
</dbReference>
<sequence>MDKAEIQRTWLDSSEPGSFSSIRTFIKNQPRFKNPQDVKEALLSLEAASIHQGTPRRKTFPRVISGFPGFCFASDLIDYSKLKNSNRKFAYCLVICDIFSKMCYLRPIKRKSAVDIVEALRSVFKKHGAPWYIWWDREKATGSALYIKFMKDNNVKSYATFSPRKSAFAERKIRDIKARFQRIFTERKRNVWIDKVDEVEKSLNSTYHSRIKRRPIDVTNDNAGEVYQTLFDDVIRNFDKIPKPKLKVGDYCRVARTKLIFEKG</sequence>
<dbReference type="EMBL" id="LNIX01000001">
    <property type="protein sequence ID" value="OXA61807.1"/>
    <property type="molecule type" value="Genomic_DNA"/>
</dbReference>
<dbReference type="PROSITE" id="PS50994">
    <property type="entry name" value="INTEGRASE"/>
    <property type="match status" value="1"/>
</dbReference>
<evidence type="ECO:0000313" key="2">
    <source>
        <dbReference type="EMBL" id="OXA61807.1"/>
    </source>
</evidence>
<dbReference type="Pfam" id="PF00665">
    <property type="entry name" value="rve"/>
    <property type="match status" value="1"/>
</dbReference>
<proteinExistence type="predicted"/>
<dbReference type="PANTHER" id="PTHR46585:SF1">
    <property type="entry name" value="CHROMO DOMAIN-CONTAINING PROTEIN"/>
    <property type="match status" value="1"/>
</dbReference>
<organism evidence="2 3">
    <name type="scientific">Folsomia candida</name>
    <name type="common">Springtail</name>
    <dbReference type="NCBI Taxonomy" id="158441"/>
    <lineage>
        <taxon>Eukaryota</taxon>
        <taxon>Metazoa</taxon>
        <taxon>Ecdysozoa</taxon>
        <taxon>Arthropoda</taxon>
        <taxon>Hexapoda</taxon>
        <taxon>Collembola</taxon>
        <taxon>Entomobryomorpha</taxon>
        <taxon>Isotomoidea</taxon>
        <taxon>Isotomidae</taxon>
        <taxon>Proisotominae</taxon>
        <taxon>Folsomia</taxon>
    </lineage>
</organism>
<dbReference type="InterPro" id="IPR001584">
    <property type="entry name" value="Integrase_cat-core"/>
</dbReference>